<evidence type="ECO:0000256" key="2">
    <source>
        <dbReference type="SAM" id="Phobius"/>
    </source>
</evidence>
<evidence type="ECO:0000313" key="4">
    <source>
        <dbReference type="Proteomes" id="UP000280834"/>
    </source>
</evidence>
<feature type="compositionally biased region" description="Low complexity" evidence="1">
    <location>
        <begin position="44"/>
        <end position="56"/>
    </location>
</feature>
<accession>A0A0R3QJ74</accession>
<keyword evidence="2" id="KW-1133">Transmembrane helix</keyword>
<proteinExistence type="predicted"/>
<gene>
    <name evidence="3" type="ORF">BTMF_LOCUS5703</name>
</gene>
<dbReference type="AlphaFoldDB" id="A0A0R3QJ74"/>
<feature type="region of interest" description="Disordered" evidence="1">
    <location>
        <begin position="44"/>
        <end position="75"/>
    </location>
</feature>
<evidence type="ECO:0000256" key="1">
    <source>
        <dbReference type="SAM" id="MobiDB-lite"/>
    </source>
</evidence>
<feature type="transmembrane region" description="Helical" evidence="2">
    <location>
        <begin position="159"/>
        <end position="180"/>
    </location>
</feature>
<dbReference type="WBParaSite" id="BTMF_0000647101-mRNA-1">
    <property type="protein sequence ID" value="BTMF_0000647101-mRNA-1"/>
    <property type="gene ID" value="BTMF_0000647101"/>
</dbReference>
<keyword evidence="4" id="KW-1185">Reference proteome</keyword>
<feature type="compositionally biased region" description="Basic and acidic residues" evidence="1">
    <location>
        <begin position="66"/>
        <end position="75"/>
    </location>
</feature>
<protein>
    <submittedName>
        <fullName evidence="3 5">Uncharacterized protein</fullName>
    </submittedName>
</protein>
<keyword evidence="2" id="KW-0812">Transmembrane</keyword>
<evidence type="ECO:0000313" key="5">
    <source>
        <dbReference type="WBParaSite" id="BTMF_0000647101-mRNA-1"/>
    </source>
</evidence>
<name>A0A0R3QJ74_9BILA</name>
<feature type="transmembrane region" description="Helical" evidence="2">
    <location>
        <begin position="224"/>
        <end position="251"/>
    </location>
</feature>
<organism evidence="5">
    <name type="scientific">Brugia timori</name>
    <dbReference type="NCBI Taxonomy" id="42155"/>
    <lineage>
        <taxon>Eukaryota</taxon>
        <taxon>Metazoa</taxon>
        <taxon>Ecdysozoa</taxon>
        <taxon>Nematoda</taxon>
        <taxon>Chromadorea</taxon>
        <taxon>Rhabditida</taxon>
        <taxon>Spirurina</taxon>
        <taxon>Spiruromorpha</taxon>
        <taxon>Filarioidea</taxon>
        <taxon>Onchocercidae</taxon>
        <taxon>Brugia</taxon>
    </lineage>
</organism>
<dbReference type="Proteomes" id="UP000280834">
    <property type="component" value="Unassembled WGS sequence"/>
</dbReference>
<evidence type="ECO:0000313" key="3">
    <source>
        <dbReference type="EMBL" id="VDO18390.1"/>
    </source>
</evidence>
<reference evidence="3 4" key="2">
    <citation type="submission" date="2018-11" db="EMBL/GenBank/DDBJ databases">
        <authorList>
            <consortium name="Pathogen Informatics"/>
        </authorList>
    </citation>
    <scope>NUCLEOTIDE SEQUENCE [LARGE SCALE GENOMIC DNA]</scope>
</reference>
<sequence>MSSSAASVAQAQHSEPTVTLYGRVAAGLADTSAGLIHQIFISQSSSTTPTAASPSSMGSRRSPKPGRHEPPGIRTQADRKLAALCQLRGPLFRTQERAWLADALGGIQQQLLRGRSTQERDGLRTARSHTGLPSARVGKPHAGVLLQRGGDPMKVGSRLALNVFLWAAAIPLLNLGVTWLDRREIVPVSGSIAAGSLVLLLAWAVAIYVWCVPRAADGPKRFGYLLAFLLGMSLIAFGAGWLAFWATVAVFGL</sequence>
<dbReference type="EMBL" id="UZAG01006342">
    <property type="protein sequence ID" value="VDO18390.1"/>
    <property type="molecule type" value="Genomic_DNA"/>
</dbReference>
<keyword evidence="2" id="KW-0472">Membrane</keyword>
<feature type="transmembrane region" description="Helical" evidence="2">
    <location>
        <begin position="192"/>
        <end position="212"/>
    </location>
</feature>
<reference evidence="5" key="1">
    <citation type="submission" date="2017-02" db="UniProtKB">
        <authorList>
            <consortium name="WormBaseParasite"/>
        </authorList>
    </citation>
    <scope>IDENTIFICATION</scope>
</reference>